<evidence type="ECO:0000313" key="2">
    <source>
        <dbReference type="Proteomes" id="UP000002212"/>
    </source>
</evidence>
<dbReference type="STRING" id="632772.ROP_13600"/>
<dbReference type="HOGENOM" id="CLU_2235425_0_0_11"/>
<sequence>MRSPNRAALEALVAEATVDCYNESECVTGFYTMLDEHLDMPFQTEVLGAQVTVAGVDLTDENIVAICTRGRSRQRIRILDLPLPTPPPDGAQWIDAYRHWLR</sequence>
<reference evidence="1 2" key="1">
    <citation type="submission" date="2009-03" db="EMBL/GenBank/DDBJ databases">
        <title>Comparison of the complete genome sequences of Rhodococcus erythropolis PR4 and Rhodococcus opacus B4.</title>
        <authorList>
            <person name="Takarada H."/>
            <person name="Sekine M."/>
            <person name="Hosoyama A."/>
            <person name="Yamada R."/>
            <person name="Fujisawa T."/>
            <person name="Omata S."/>
            <person name="Shimizu A."/>
            <person name="Tsukatani N."/>
            <person name="Tanikawa S."/>
            <person name="Fujita N."/>
            <person name="Harayama S."/>
        </authorList>
    </citation>
    <scope>NUCLEOTIDE SEQUENCE [LARGE SCALE GENOMIC DNA]</scope>
    <source>
        <strain evidence="1 2">B4</strain>
    </source>
</reference>
<evidence type="ECO:0000313" key="1">
    <source>
        <dbReference type="EMBL" id="BAH49607.1"/>
    </source>
</evidence>
<dbReference type="Proteomes" id="UP000002212">
    <property type="component" value="Chromosome"/>
</dbReference>
<dbReference type="KEGG" id="rop:ROP_13600"/>
<organism evidence="1 2">
    <name type="scientific">Rhodococcus opacus (strain B4)</name>
    <dbReference type="NCBI Taxonomy" id="632772"/>
    <lineage>
        <taxon>Bacteria</taxon>
        <taxon>Bacillati</taxon>
        <taxon>Actinomycetota</taxon>
        <taxon>Actinomycetes</taxon>
        <taxon>Mycobacteriales</taxon>
        <taxon>Nocardiaceae</taxon>
        <taxon>Rhodococcus</taxon>
    </lineage>
</organism>
<evidence type="ECO:0008006" key="3">
    <source>
        <dbReference type="Google" id="ProtNLM"/>
    </source>
</evidence>
<gene>
    <name evidence="1" type="ordered locus">ROP_13600</name>
</gene>
<protein>
    <recommendedName>
        <fullName evidence="3">Calcium binding protein</fullName>
    </recommendedName>
</protein>
<dbReference type="InterPro" id="IPR020994">
    <property type="entry name" value="Uncharacterised_Ca-bd_CcbP"/>
</dbReference>
<dbReference type="AlphaFoldDB" id="C1AXA3"/>
<name>C1AXA3_RHOOB</name>
<dbReference type="PATRIC" id="fig|632772.20.peg.1433"/>
<accession>C1AXA3</accession>
<proteinExistence type="predicted"/>
<dbReference type="Pfam" id="PF11535">
    <property type="entry name" value="Calci_bind_CcbP"/>
    <property type="match status" value="1"/>
</dbReference>
<dbReference type="EMBL" id="AP011115">
    <property type="protein sequence ID" value="BAH49607.1"/>
    <property type="molecule type" value="Genomic_DNA"/>
</dbReference>
<dbReference type="RefSeq" id="WP_012688579.1">
    <property type="nucleotide sequence ID" value="NC_012522.1"/>
</dbReference>
<dbReference type="OrthoDB" id="3215291at2"/>